<dbReference type="GO" id="GO:0052907">
    <property type="term" value="F:23S rRNA (adenine(1618)-N(6))-methyltransferase activity"/>
    <property type="evidence" value="ECO:0007669"/>
    <property type="project" value="UniProtKB-EC"/>
</dbReference>
<evidence type="ECO:0000256" key="7">
    <source>
        <dbReference type="SAM" id="MobiDB-lite"/>
    </source>
</evidence>
<evidence type="ECO:0000256" key="6">
    <source>
        <dbReference type="HAMAP-Rule" id="MF_01848"/>
    </source>
</evidence>
<protein>
    <recommendedName>
        <fullName evidence="6">Ribosomal RNA large subunit methyltransferase F</fullName>
        <ecNumber evidence="6">2.1.1.181</ecNumber>
    </recommendedName>
    <alternativeName>
        <fullName evidence="6">23S rRNA mA1618 methyltransferase</fullName>
    </alternativeName>
    <alternativeName>
        <fullName evidence="6">rRNA adenine N-6-methyltransferase</fullName>
    </alternativeName>
</protein>
<keyword evidence="1 6" id="KW-0963">Cytoplasm</keyword>
<dbReference type="InterPro" id="IPR029063">
    <property type="entry name" value="SAM-dependent_MTases_sf"/>
</dbReference>
<reference evidence="8 9" key="1">
    <citation type="submission" date="2015-11" db="EMBL/GenBank/DDBJ databases">
        <title>Sequence of Pedobacter ginsenosidimutans.</title>
        <authorList>
            <person name="Carson E."/>
            <person name="Keyser V."/>
            <person name="Newman J."/>
            <person name="Miller J."/>
        </authorList>
    </citation>
    <scope>NUCLEOTIDE SEQUENCE [LARGE SCALE GENOMIC DNA]</scope>
    <source>
        <strain evidence="8 9">KACC 14530</strain>
    </source>
</reference>
<dbReference type="NCBIfam" id="NF008725">
    <property type="entry name" value="PRK11727.1"/>
    <property type="match status" value="1"/>
</dbReference>
<comment type="catalytic activity">
    <reaction evidence="6">
        <text>adenosine(1618) in 23S rRNA + S-adenosyl-L-methionine = N(6)-methyladenosine(1618) in 23S rRNA + S-adenosyl-L-homocysteine + H(+)</text>
        <dbReference type="Rhea" id="RHEA:16497"/>
        <dbReference type="Rhea" id="RHEA-COMP:10229"/>
        <dbReference type="Rhea" id="RHEA-COMP:10231"/>
        <dbReference type="ChEBI" id="CHEBI:15378"/>
        <dbReference type="ChEBI" id="CHEBI:57856"/>
        <dbReference type="ChEBI" id="CHEBI:59789"/>
        <dbReference type="ChEBI" id="CHEBI:74411"/>
        <dbReference type="ChEBI" id="CHEBI:74449"/>
        <dbReference type="EC" id="2.1.1.181"/>
    </reaction>
</comment>
<evidence type="ECO:0000256" key="3">
    <source>
        <dbReference type="ARBA" id="ARBA00022603"/>
    </source>
</evidence>
<dbReference type="Gene3D" id="3.40.50.150">
    <property type="entry name" value="Vaccinia Virus protein VP39"/>
    <property type="match status" value="1"/>
</dbReference>
<organism evidence="8 9">
    <name type="scientific">Pedobacter ginsenosidimutans</name>
    <dbReference type="NCBI Taxonomy" id="687842"/>
    <lineage>
        <taxon>Bacteria</taxon>
        <taxon>Pseudomonadati</taxon>
        <taxon>Bacteroidota</taxon>
        <taxon>Sphingobacteriia</taxon>
        <taxon>Sphingobacteriales</taxon>
        <taxon>Sphingobacteriaceae</taxon>
        <taxon>Pedobacter</taxon>
    </lineage>
</organism>
<dbReference type="GO" id="GO:0005737">
    <property type="term" value="C:cytoplasm"/>
    <property type="evidence" value="ECO:0007669"/>
    <property type="project" value="UniProtKB-SubCell"/>
</dbReference>
<feature type="region of interest" description="Disordered" evidence="7">
    <location>
        <begin position="1"/>
        <end position="24"/>
    </location>
</feature>
<dbReference type="PIRSF" id="PIRSF029038">
    <property type="entry name" value="Mtase_YbiN_prd"/>
    <property type="match status" value="1"/>
</dbReference>
<dbReference type="PROSITE" id="PS00092">
    <property type="entry name" value="N6_MTASE"/>
    <property type="match status" value="1"/>
</dbReference>
<keyword evidence="2 6" id="KW-0698">rRNA processing</keyword>
<dbReference type="GO" id="GO:0003676">
    <property type="term" value="F:nucleic acid binding"/>
    <property type="evidence" value="ECO:0007669"/>
    <property type="project" value="InterPro"/>
</dbReference>
<comment type="function">
    <text evidence="6">Specifically methylates the adenine in position 1618 of 23S rRNA.</text>
</comment>
<evidence type="ECO:0000256" key="2">
    <source>
        <dbReference type="ARBA" id="ARBA00022552"/>
    </source>
</evidence>
<dbReference type="EMBL" id="LMZQ01000005">
    <property type="protein sequence ID" value="KRT16210.1"/>
    <property type="molecule type" value="Genomic_DNA"/>
</dbReference>
<keyword evidence="3 6" id="KW-0489">Methyltransferase</keyword>
<dbReference type="EC" id="2.1.1.181" evidence="6"/>
<dbReference type="PANTHER" id="PTHR13393:SF0">
    <property type="entry name" value="RNA N6-ADENOSINE-METHYLTRANSFERASE METTL16"/>
    <property type="match status" value="1"/>
</dbReference>
<dbReference type="Pfam" id="PF05971">
    <property type="entry name" value="Methyltransf_10"/>
    <property type="match status" value="1"/>
</dbReference>
<dbReference type="CDD" id="cd02440">
    <property type="entry name" value="AdoMet_MTases"/>
    <property type="match status" value="1"/>
</dbReference>
<dbReference type="HAMAP" id="MF_01848">
    <property type="entry name" value="23SrRNA_methyltr_F"/>
    <property type="match status" value="1"/>
</dbReference>
<keyword evidence="9" id="KW-1185">Reference proteome</keyword>
<evidence type="ECO:0000256" key="5">
    <source>
        <dbReference type="ARBA" id="ARBA00022691"/>
    </source>
</evidence>
<dbReference type="InterPro" id="IPR002052">
    <property type="entry name" value="DNA_methylase_N6_adenine_CS"/>
</dbReference>
<proteinExistence type="inferred from homology"/>
<keyword evidence="4 6" id="KW-0808">Transferase</keyword>
<evidence type="ECO:0000256" key="4">
    <source>
        <dbReference type="ARBA" id="ARBA00022679"/>
    </source>
</evidence>
<feature type="compositionally biased region" description="Basic and acidic residues" evidence="7">
    <location>
        <begin position="10"/>
        <end position="21"/>
    </location>
</feature>
<evidence type="ECO:0000256" key="1">
    <source>
        <dbReference type="ARBA" id="ARBA00022490"/>
    </source>
</evidence>
<keyword evidence="5 6" id="KW-0949">S-adenosyl-L-methionine</keyword>
<comment type="subcellular location">
    <subcellularLocation>
        <location evidence="6">Cytoplasm</location>
    </subcellularLocation>
</comment>
<name>A0A0T5VQR2_9SPHI</name>
<comment type="caution">
    <text evidence="8">The sequence shown here is derived from an EMBL/GenBank/DDBJ whole genome shotgun (WGS) entry which is preliminary data.</text>
</comment>
<dbReference type="SUPFAM" id="SSF53335">
    <property type="entry name" value="S-adenosyl-L-methionine-dependent methyltransferases"/>
    <property type="match status" value="1"/>
</dbReference>
<dbReference type="PANTHER" id="PTHR13393">
    <property type="entry name" value="SAM-DEPENDENT METHYLTRANSFERASE"/>
    <property type="match status" value="1"/>
</dbReference>
<dbReference type="STRING" id="687842.ASU31_08510"/>
<gene>
    <name evidence="6" type="primary">rlmF</name>
    <name evidence="8" type="ORF">ASU31_08510</name>
</gene>
<evidence type="ECO:0000313" key="8">
    <source>
        <dbReference type="EMBL" id="KRT16210.1"/>
    </source>
</evidence>
<dbReference type="InterPro" id="IPR010286">
    <property type="entry name" value="METTL16/RlmF"/>
</dbReference>
<dbReference type="AlphaFoldDB" id="A0A0T5VQR2"/>
<accession>A0A0T5VQR2</accession>
<dbReference type="Proteomes" id="UP000051950">
    <property type="component" value="Unassembled WGS sequence"/>
</dbReference>
<comment type="similarity">
    <text evidence="6">Belongs to the methyltransferase superfamily. METTL16/RlmF family.</text>
</comment>
<evidence type="ECO:0000313" key="9">
    <source>
        <dbReference type="Proteomes" id="UP000051950"/>
    </source>
</evidence>
<sequence length="342" mass="38644">MHSTLAQEEQNNRKEKSELHPRNKHRSRYNFKQLIATSKELKRFVFKNEHNDDSIDFADQSAVKALNRALLKYFYNISQWDIPQDFLCPPIPGRADYIHYVADLLGSSNKGKNPKGANINVLDIGVGANCIYPIIGHQEYGWSFVGSEIDPLSVDSAKRIIEANKPLQGAVEIRQQSSKMGIFRGIVGGKERFDAVVCNPPFHASLKEAEQGTRQKWRNLGGNEKEVKHVLNFGGNKAELWCPGGERAFVEQMIIQSEQIKNQVLWFTSLVSKSANLKSIYSALVKANAFEVTTVQMSQGQKISRFVAWTFHDEAAQAEWVKAWKTEPKPKVEKPKSEAKSL</sequence>
<dbReference type="InterPro" id="IPR016909">
    <property type="entry name" value="rRNA_lsu_MeTfrase_F"/>
</dbReference>
<dbReference type="GO" id="GO:0070475">
    <property type="term" value="P:rRNA base methylation"/>
    <property type="evidence" value="ECO:0007669"/>
    <property type="project" value="TreeGrafter"/>
</dbReference>